<proteinExistence type="predicted"/>
<evidence type="ECO:0000313" key="2">
    <source>
        <dbReference type="Proteomes" id="UP000246740"/>
    </source>
</evidence>
<dbReference type="InParanoid" id="A0A317XT72"/>
<dbReference type="AlphaFoldDB" id="A0A317XT72"/>
<gene>
    <name evidence="1" type="ORF">BCV70DRAFT_71491</name>
</gene>
<evidence type="ECO:0000313" key="1">
    <source>
        <dbReference type="EMBL" id="PWZ01302.1"/>
    </source>
</evidence>
<sequence>MRIWHWKRGVRVAGATRFLADGFVQEAELGSWRWLVMSSAWCVLYHDRVILVALMRKALSFFLSFFPPSRGHFPQSVFFFFSPARAF</sequence>
<keyword evidence="2" id="KW-1185">Reference proteome</keyword>
<organism evidence="1 2">
    <name type="scientific">Testicularia cyperi</name>
    <dbReference type="NCBI Taxonomy" id="1882483"/>
    <lineage>
        <taxon>Eukaryota</taxon>
        <taxon>Fungi</taxon>
        <taxon>Dikarya</taxon>
        <taxon>Basidiomycota</taxon>
        <taxon>Ustilaginomycotina</taxon>
        <taxon>Ustilaginomycetes</taxon>
        <taxon>Ustilaginales</taxon>
        <taxon>Anthracoideaceae</taxon>
        <taxon>Testicularia</taxon>
    </lineage>
</organism>
<accession>A0A317XT72</accession>
<reference evidence="1 2" key="1">
    <citation type="journal article" date="2018" name="Mol. Biol. Evol.">
        <title>Broad Genomic Sampling Reveals a Smut Pathogenic Ancestry of the Fungal Clade Ustilaginomycotina.</title>
        <authorList>
            <person name="Kijpornyongpan T."/>
            <person name="Mondo S.J."/>
            <person name="Barry K."/>
            <person name="Sandor L."/>
            <person name="Lee J."/>
            <person name="Lipzen A."/>
            <person name="Pangilinan J."/>
            <person name="LaButti K."/>
            <person name="Hainaut M."/>
            <person name="Henrissat B."/>
            <person name="Grigoriev I.V."/>
            <person name="Spatafora J.W."/>
            <person name="Aime M.C."/>
        </authorList>
    </citation>
    <scope>NUCLEOTIDE SEQUENCE [LARGE SCALE GENOMIC DNA]</scope>
    <source>
        <strain evidence="1 2">MCA 3645</strain>
    </source>
</reference>
<protein>
    <submittedName>
        <fullName evidence="1">Uncharacterized protein</fullName>
    </submittedName>
</protein>
<name>A0A317XT72_9BASI</name>
<dbReference type="EMBL" id="KZ819190">
    <property type="protein sequence ID" value="PWZ01302.1"/>
    <property type="molecule type" value="Genomic_DNA"/>
</dbReference>
<dbReference type="Proteomes" id="UP000246740">
    <property type="component" value="Unassembled WGS sequence"/>
</dbReference>